<gene>
    <name evidence="2" type="ORF">OCL97_02295</name>
</gene>
<comment type="caution">
    <text evidence="2">The sequence shown here is derived from an EMBL/GenBank/DDBJ whole genome shotgun (WGS) entry which is preliminary data.</text>
</comment>
<sequence length="436" mass="43526">MSGRSTSLAVLTALALSTPALAQEVQVAPLAAPDFFSTGARETGLTAELWRGASGQTARTVLPLLAAKPLSPAAQALTRRVLATGGSGPEGAGQDAGVAGARISALIAQGGVKDAAAILSRTAGLEQNPVLAQAGAEAALLSGDAEGACAISDRLVAGREEIYWLRLRAYCQLKSGNSGAAQLTFDLAQAQSRDPVYGRLMGSKLAGAGDPGEPSLRNGLDYALTRDLGLAVTGPSAPAVAAALAASPSGSATWTIEGGPGPVKAAMAALAGGDLRTAQTLRASLTSDTIPGATITDLALLDAMLAAASGRADPQTLDRLIERGATGDAKTRIRAQQGALILAALGGSMSPQARGQFAGFTAGETKAPAARAFALDAAGLEKLQGETALLALWISADAGAAGPAAGDRARIIRALRTAGLEDDARAFAVEGLLGLR</sequence>
<name>A0ABW6CLT7_9CAUL</name>
<evidence type="ECO:0000256" key="1">
    <source>
        <dbReference type="SAM" id="SignalP"/>
    </source>
</evidence>
<accession>A0ABW6CLT7</accession>
<dbReference type="EMBL" id="JAOTJD010000002">
    <property type="protein sequence ID" value="MFD3262790.1"/>
    <property type="molecule type" value="Genomic_DNA"/>
</dbReference>
<evidence type="ECO:0000313" key="3">
    <source>
        <dbReference type="Proteomes" id="UP001598130"/>
    </source>
</evidence>
<keyword evidence="3" id="KW-1185">Reference proteome</keyword>
<keyword evidence="1" id="KW-0732">Signal</keyword>
<dbReference type="Proteomes" id="UP001598130">
    <property type="component" value="Unassembled WGS sequence"/>
</dbReference>
<protein>
    <submittedName>
        <fullName evidence="2">Uncharacterized protein</fullName>
    </submittedName>
</protein>
<evidence type="ECO:0000313" key="2">
    <source>
        <dbReference type="EMBL" id="MFD3262790.1"/>
    </source>
</evidence>
<reference evidence="2 3" key="1">
    <citation type="submission" date="2022-09" db="EMBL/GenBank/DDBJ databases">
        <title>New species of Phenylobacterium.</title>
        <authorList>
            <person name="Mieszkin S."/>
        </authorList>
    </citation>
    <scope>NUCLEOTIDE SEQUENCE [LARGE SCALE GENOMIC DNA]</scope>
    <source>
        <strain evidence="2 3">HK31-G</strain>
    </source>
</reference>
<feature type="signal peptide" evidence="1">
    <location>
        <begin position="1"/>
        <end position="22"/>
    </location>
</feature>
<feature type="chain" id="PRO_5046126823" evidence="1">
    <location>
        <begin position="23"/>
        <end position="436"/>
    </location>
</feature>
<proteinExistence type="predicted"/>
<organism evidence="2 3">
    <name type="scientific">Phenylobacterium ferrooxidans</name>
    <dbReference type="NCBI Taxonomy" id="2982689"/>
    <lineage>
        <taxon>Bacteria</taxon>
        <taxon>Pseudomonadati</taxon>
        <taxon>Pseudomonadota</taxon>
        <taxon>Alphaproteobacteria</taxon>
        <taxon>Caulobacterales</taxon>
        <taxon>Caulobacteraceae</taxon>
        <taxon>Phenylobacterium</taxon>
    </lineage>
</organism>
<dbReference type="RefSeq" id="WP_377367226.1">
    <property type="nucleotide sequence ID" value="NZ_JAOTJD010000002.1"/>
</dbReference>